<comment type="subcellular location">
    <subcellularLocation>
        <location evidence="1">Membrane</location>
        <topology evidence="1">Single-pass membrane protein</topology>
    </subcellularLocation>
</comment>
<keyword evidence="8 11" id="KW-0408">Iron</keyword>
<comment type="caution">
    <text evidence="13">The sequence shown here is derived from an EMBL/GenBank/DDBJ whole genome shotgun (WGS) entry which is preliminary data.</text>
</comment>
<sequence>MEVKISSILFSILLIGLIACTVKFLNWVWFRPKRLEKLLRNQGLQGNSYRFLIGDMKDLISVTKDERPRSIQFSDNLPSHILPYYHQICSKYGENSFMWFGPSPRLNIADPQLMKDIMTRHDLFHKPLPDPIGHAVAGGLLFLEDEKWAKHRKIINPAFHMEKLKNMVPAIRLSCSNMVDKWEALFSSSDKSREIDVWPSFENLSGDVISRAAFGSSHEEGRRIFELQKEQVKLVLELMQFFFIPGWRFVPTKANKRMRACSKEIKSLLRDIINQREKAMKRGETIGDDLLGTLMESNIKEIHEQGNKKNVGMSIEDVIKECRLFYFAGSETTSLLLVWTMVMLSKHQEWQDRAREEVFQVFSKEEPTFDGLNRLKIVTMIFHEVLRMYPSAPLLSRAPTKTVKLGNITLPVGVDLMLLIGLLHHDPKIWGDDVNEFKPERFSEGISSATRGQFSFVPFGAGPRICIGQHFAMIEAKLALAMILQRFSFELSPSYLHAPFPILTLQPQHGVPLILHKL</sequence>
<evidence type="ECO:0000256" key="12">
    <source>
        <dbReference type="SAM" id="Phobius"/>
    </source>
</evidence>
<evidence type="ECO:0000313" key="14">
    <source>
        <dbReference type="Proteomes" id="UP001318860"/>
    </source>
</evidence>
<dbReference type="InterPro" id="IPR050665">
    <property type="entry name" value="Cytochrome_P450_Monooxygen"/>
</dbReference>
<feature type="transmembrane region" description="Helical" evidence="12">
    <location>
        <begin position="6"/>
        <end position="30"/>
    </location>
</feature>
<keyword evidence="14" id="KW-1185">Reference proteome</keyword>
<evidence type="ECO:0000256" key="11">
    <source>
        <dbReference type="RuleBase" id="RU000461"/>
    </source>
</evidence>
<evidence type="ECO:0000256" key="1">
    <source>
        <dbReference type="ARBA" id="ARBA00004167"/>
    </source>
</evidence>
<dbReference type="PRINTS" id="PR00385">
    <property type="entry name" value="P450"/>
</dbReference>
<protein>
    <submittedName>
        <fullName evidence="13">Uncharacterized protein</fullName>
    </submittedName>
</protein>
<name>A0ABR0VH05_REHGL</name>
<dbReference type="PRINTS" id="PR00463">
    <property type="entry name" value="EP450I"/>
</dbReference>
<gene>
    <name evidence="13" type="ORF">DH2020_031793</name>
</gene>
<keyword evidence="3 11" id="KW-0349">Heme</keyword>
<dbReference type="PANTHER" id="PTHR24282:SF273">
    <property type="entry name" value="CYTOCHROME P450 CYP72A219-LIKE"/>
    <property type="match status" value="1"/>
</dbReference>
<dbReference type="InterPro" id="IPR036396">
    <property type="entry name" value="Cyt_P450_sf"/>
</dbReference>
<dbReference type="Gene3D" id="1.10.630.10">
    <property type="entry name" value="Cytochrome P450"/>
    <property type="match status" value="1"/>
</dbReference>
<keyword evidence="9 11" id="KW-0503">Monooxygenase</keyword>
<evidence type="ECO:0000256" key="2">
    <source>
        <dbReference type="ARBA" id="ARBA00010617"/>
    </source>
</evidence>
<dbReference type="SUPFAM" id="SSF48264">
    <property type="entry name" value="Cytochrome P450"/>
    <property type="match status" value="1"/>
</dbReference>
<evidence type="ECO:0000256" key="6">
    <source>
        <dbReference type="ARBA" id="ARBA00022989"/>
    </source>
</evidence>
<reference evidence="13 14" key="1">
    <citation type="journal article" date="2021" name="Comput. Struct. Biotechnol. J.">
        <title>De novo genome assembly of the potent medicinal plant Rehmannia glutinosa using nanopore technology.</title>
        <authorList>
            <person name="Ma L."/>
            <person name="Dong C."/>
            <person name="Song C."/>
            <person name="Wang X."/>
            <person name="Zheng X."/>
            <person name="Niu Y."/>
            <person name="Chen S."/>
            <person name="Feng W."/>
        </authorList>
    </citation>
    <scope>NUCLEOTIDE SEQUENCE [LARGE SCALE GENOMIC DNA]</scope>
    <source>
        <strain evidence="13">DH-2019</strain>
    </source>
</reference>
<dbReference type="PROSITE" id="PS00086">
    <property type="entry name" value="CYTOCHROME_P450"/>
    <property type="match status" value="1"/>
</dbReference>
<evidence type="ECO:0000313" key="13">
    <source>
        <dbReference type="EMBL" id="KAK6134454.1"/>
    </source>
</evidence>
<keyword evidence="4 12" id="KW-0812">Transmembrane</keyword>
<dbReference type="Proteomes" id="UP001318860">
    <property type="component" value="Unassembled WGS sequence"/>
</dbReference>
<evidence type="ECO:0000256" key="10">
    <source>
        <dbReference type="ARBA" id="ARBA00023136"/>
    </source>
</evidence>
<evidence type="ECO:0000256" key="7">
    <source>
        <dbReference type="ARBA" id="ARBA00023002"/>
    </source>
</evidence>
<dbReference type="InterPro" id="IPR002401">
    <property type="entry name" value="Cyt_P450_E_grp-I"/>
</dbReference>
<accession>A0ABR0VH05</accession>
<evidence type="ECO:0000256" key="3">
    <source>
        <dbReference type="ARBA" id="ARBA00022617"/>
    </source>
</evidence>
<comment type="similarity">
    <text evidence="2 11">Belongs to the cytochrome P450 family.</text>
</comment>
<keyword evidence="10 12" id="KW-0472">Membrane</keyword>
<dbReference type="InterPro" id="IPR017972">
    <property type="entry name" value="Cyt_P450_CS"/>
</dbReference>
<dbReference type="InterPro" id="IPR001128">
    <property type="entry name" value="Cyt_P450"/>
</dbReference>
<evidence type="ECO:0000256" key="9">
    <source>
        <dbReference type="ARBA" id="ARBA00023033"/>
    </source>
</evidence>
<keyword evidence="5 11" id="KW-0479">Metal-binding</keyword>
<dbReference type="EMBL" id="JABTTQ020001152">
    <property type="protein sequence ID" value="KAK6134454.1"/>
    <property type="molecule type" value="Genomic_DNA"/>
</dbReference>
<dbReference type="PANTHER" id="PTHR24282">
    <property type="entry name" value="CYTOCHROME P450 FAMILY MEMBER"/>
    <property type="match status" value="1"/>
</dbReference>
<keyword evidence="7 11" id="KW-0560">Oxidoreductase</keyword>
<proteinExistence type="inferred from homology"/>
<evidence type="ECO:0000256" key="5">
    <source>
        <dbReference type="ARBA" id="ARBA00022723"/>
    </source>
</evidence>
<evidence type="ECO:0000256" key="4">
    <source>
        <dbReference type="ARBA" id="ARBA00022692"/>
    </source>
</evidence>
<evidence type="ECO:0000256" key="8">
    <source>
        <dbReference type="ARBA" id="ARBA00023004"/>
    </source>
</evidence>
<dbReference type="PROSITE" id="PS51257">
    <property type="entry name" value="PROKAR_LIPOPROTEIN"/>
    <property type="match status" value="1"/>
</dbReference>
<dbReference type="Pfam" id="PF00067">
    <property type="entry name" value="p450"/>
    <property type="match status" value="1"/>
</dbReference>
<keyword evidence="6 12" id="KW-1133">Transmembrane helix</keyword>
<organism evidence="13 14">
    <name type="scientific">Rehmannia glutinosa</name>
    <name type="common">Chinese foxglove</name>
    <dbReference type="NCBI Taxonomy" id="99300"/>
    <lineage>
        <taxon>Eukaryota</taxon>
        <taxon>Viridiplantae</taxon>
        <taxon>Streptophyta</taxon>
        <taxon>Embryophyta</taxon>
        <taxon>Tracheophyta</taxon>
        <taxon>Spermatophyta</taxon>
        <taxon>Magnoliopsida</taxon>
        <taxon>eudicotyledons</taxon>
        <taxon>Gunneridae</taxon>
        <taxon>Pentapetalae</taxon>
        <taxon>asterids</taxon>
        <taxon>lamiids</taxon>
        <taxon>Lamiales</taxon>
        <taxon>Orobanchaceae</taxon>
        <taxon>Rehmannieae</taxon>
        <taxon>Rehmannia</taxon>
    </lineage>
</organism>